<comment type="subcellular location">
    <subcellularLocation>
        <location evidence="2 15">Cytoplasm</location>
    </subcellularLocation>
</comment>
<protein>
    <recommendedName>
        <fullName evidence="15">Isoleucine--tRNA ligase</fullName>
        <ecNumber evidence="15">6.1.1.5</ecNumber>
    </recommendedName>
    <alternativeName>
        <fullName evidence="15">Isoleucyl-tRNA synthetase</fullName>
        <shortName evidence="15">IleRS</shortName>
    </alternativeName>
</protein>
<feature type="short sequence motif" description="'HIGH' region" evidence="15">
    <location>
        <begin position="49"/>
        <end position="59"/>
    </location>
</feature>
<dbReference type="GO" id="GO:0006428">
    <property type="term" value="P:isoleucyl-tRNA aminoacylation"/>
    <property type="evidence" value="ECO:0007669"/>
    <property type="project" value="UniProtKB-UniRule"/>
</dbReference>
<dbReference type="GO" id="GO:0005524">
    <property type="term" value="F:ATP binding"/>
    <property type="evidence" value="ECO:0007669"/>
    <property type="project" value="UniProtKB-UniRule"/>
</dbReference>
<dbReference type="OrthoDB" id="9810365at2"/>
<gene>
    <name evidence="15" type="primary">ileS</name>
    <name evidence="18" type="ORF">DEH80_06380</name>
</gene>
<evidence type="ECO:0000256" key="8">
    <source>
        <dbReference type="ARBA" id="ARBA00022741"/>
    </source>
</evidence>
<dbReference type="CDD" id="cd00818">
    <property type="entry name" value="IleRS_core"/>
    <property type="match status" value="1"/>
</dbReference>
<reference evidence="18 19" key="1">
    <citation type="submission" date="2018-05" db="EMBL/GenBank/DDBJ databases">
        <title>Abyssibacter profundi OUC007T gen. nov., sp. nov, a marine bacterium isolated from seawater of the Mariana Trench.</title>
        <authorList>
            <person name="Zhou S."/>
        </authorList>
    </citation>
    <scope>NUCLEOTIDE SEQUENCE [LARGE SCALE GENOMIC DNA]</scope>
    <source>
        <strain evidence="18 19">OUC007</strain>
    </source>
</reference>
<feature type="short sequence motif" description="'KMSKS' region" evidence="15">
    <location>
        <begin position="595"/>
        <end position="599"/>
    </location>
</feature>
<evidence type="ECO:0000259" key="17">
    <source>
        <dbReference type="Pfam" id="PF08264"/>
    </source>
</evidence>
<dbReference type="GO" id="GO:0000049">
    <property type="term" value="F:tRNA binding"/>
    <property type="evidence" value="ECO:0007669"/>
    <property type="project" value="InterPro"/>
</dbReference>
<dbReference type="AlphaFoldDB" id="A0A363UMM8"/>
<dbReference type="Pfam" id="PF00133">
    <property type="entry name" value="tRNA-synt_1"/>
    <property type="match status" value="1"/>
</dbReference>
<dbReference type="InterPro" id="IPR013155">
    <property type="entry name" value="M/V/L/I-tRNA-synth_anticd-bd"/>
</dbReference>
<dbReference type="Proteomes" id="UP000251800">
    <property type="component" value="Unassembled WGS sequence"/>
</dbReference>
<dbReference type="CDD" id="cd07961">
    <property type="entry name" value="Anticodon_Ia_Ile_ABEc"/>
    <property type="match status" value="1"/>
</dbReference>
<dbReference type="GO" id="GO:0005737">
    <property type="term" value="C:cytoplasm"/>
    <property type="evidence" value="ECO:0007669"/>
    <property type="project" value="UniProtKB-SubCell"/>
</dbReference>
<keyword evidence="12 15" id="KW-0030">Aminoacyl-tRNA synthetase</keyword>
<dbReference type="SUPFAM" id="SSF47323">
    <property type="entry name" value="Anticodon-binding domain of a subclass of class I aminoacyl-tRNA synthetases"/>
    <property type="match status" value="1"/>
</dbReference>
<dbReference type="Pfam" id="PF08264">
    <property type="entry name" value="Anticodon_1"/>
    <property type="match status" value="1"/>
</dbReference>
<feature type="domain" description="Aminoacyl-tRNA synthetase class Ia" evidence="16">
    <location>
        <begin position="19"/>
        <end position="626"/>
    </location>
</feature>
<dbReference type="Pfam" id="PF19302">
    <property type="entry name" value="DUF5915"/>
    <property type="match status" value="1"/>
</dbReference>
<dbReference type="RefSeq" id="WP_109719653.1">
    <property type="nucleotide sequence ID" value="NZ_QEQK01000005.1"/>
</dbReference>
<evidence type="ECO:0000256" key="13">
    <source>
        <dbReference type="ARBA" id="ARBA00025217"/>
    </source>
</evidence>
<evidence type="ECO:0000256" key="10">
    <source>
        <dbReference type="ARBA" id="ARBA00022840"/>
    </source>
</evidence>
<evidence type="ECO:0000256" key="5">
    <source>
        <dbReference type="ARBA" id="ARBA00022490"/>
    </source>
</evidence>
<dbReference type="Gene3D" id="3.40.50.620">
    <property type="entry name" value="HUPs"/>
    <property type="match status" value="2"/>
</dbReference>
<accession>A0A363UMM8</accession>
<dbReference type="InterPro" id="IPR033709">
    <property type="entry name" value="Anticodon_Ile_ABEc"/>
</dbReference>
<dbReference type="NCBIfam" id="TIGR00392">
    <property type="entry name" value="ileS"/>
    <property type="match status" value="1"/>
</dbReference>
<dbReference type="GO" id="GO:0008270">
    <property type="term" value="F:zinc ion binding"/>
    <property type="evidence" value="ECO:0007669"/>
    <property type="project" value="UniProtKB-UniRule"/>
</dbReference>
<dbReference type="PANTHER" id="PTHR42780">
    <property type="entry name" value="SOLEUCYL-TRNA SYNTHETASE"/>
    <property type="match status" value="1"/>
</dbReference>
<sequence length="1050" mass="118142">MTRFPEVRQLDHQAMEAERLDWWSREQIFQRSIEQRADAPTFTFYEGPPTANGRPGVHHVLARTIKDTFCRYKAMRGYRVDRKAGWDTHGLPVEIEVEKKLGLKSREDIEAYGIAEYNAACKNSVGEYTELWNTLTQRMAYWVDLDNPYVTYDNHYIESVWWLLKQLWDKGLIYKGHKIHWYSPGTGTVLSSHEVSLGYKEVADPAVIAAFPLVDDPGTAFLAWTTTPWTLISNLLLAVGPSITYVKAQTESGRYIVAEALAAQVLGEDFEVLERMTGEALAGTRYTPPFDHYVGHPGAHVVATADYVTTEDGTGIVHTAPAFGADDFETARRLGVDMVNPIRRDGHFEDDIPLVGGLWFKDADKPICRDLKERGLLFKRDQYLHNYPHDWRRGTPLMSYPVESWFVRTTAVKQRLVELNEHIGWQPEHVGRGRFGEWLKNNVDWALSRHRFWGTPLPIWVSDRDPEQVEMIGSIEELKAKAGDAWPGDEALDLHRPFVDDITWPDGQGGTMRRVPEIIDVWFDSGAMPFAQWHYPFENKDAFERNFPADFIAEGLDQTRGWFYTLHAIATLVMDSVAYKNVVVNGLLLDAKGEKMSKSKGNTVDPFEALDQHGADAVRWYLMAASPPWDSTKYADAGIVETRRKLFMTVTNVYSFFASYANIDGIDPTADPVPVAERRELDRWMLSRLHSTTAEVIEALDAYNPTRAARAIESLVDALSNWYIRRSRPVFWAGKKDTGISDQDKRAAYQTTHAVLLGIARLMAPIAPFYADWLHQALLADDSAASSVHLADFPEPQQAEIDPALEHRMALARTIVSTTLALRNTHKLNVRQPLAQVSVVLEPGVEREAIEQVRDLILDEVNVEALDYVDGRSELIQRTVKPNFRVLGKRAGKQMKQLAGLIQQLDESQINAAADGQPITVELGGQAFELAGDDLIIETQGAEGWAALREGSITVAVDTTMTPELRAKGLAREVINRIQNLRKQADFAVTDRIRVRWQADGVLAEALETHGDWIARETLATELAPGDVDAAISESFDLDGATLTLDVTRL</sequence>
<proteinExistence type="inferred from homology"/>
<evidence type="ECO:0000259" key="16">
    <source>
        <dbReference type="Pfam" id="PF00133"/>
    </source>
</evidence>
<dbReference type="PANTHER" id="PTHR42780:SF1">
    <property type="entry name" value="ISOLEUCINE--TRNA LIGASE, CYTOPLASMIC"/>
    <property type="match status" value="1"/>
</dbReference>
<comment type="catalytic activity">
    <reaction evidence="14 15">
        <text>tRNA(Ile) + L-isoleucine + ATP = L-isoleucyl-tRNA(Ile) + AMP + diphosphate</text>
        <dbReference type="Rhea" id="RHEA:11060"/>
        <dbReference type="Rhea" id="RHEA-COMP:9666"/>
        <dbReference type="Rhea" id="RHEA-COMP:9695"/>
        <dbReference type="ChEBI" id="CHEBI:30616"/>
        <dbReference type="ChEBI" id="CHEBI:33019"/>
        <dbReference type="ChEBI" id="CHEBI:58045"/>
        <dbReference type="ChEBI" id="CHEBI:78442"/>
        <dbReference type="ChEBI" id="CHEBI:78528"/>
        <dbReference type="ChEBI" id="CHEBI:456215"/>
        <dbReference type="EC" id="6.1.1.5"/>
    </reaction>
</comment>
<keyword evidence="9 15" id="KW-0862">Zinc</keyword>
<dbReference type="InterPro" id="IPR002301">
    <property type="entry name" value="Ile-tRNA-ligase"/>
</dbReference>
<dbReference type="HAMAP" id="MF_02003">
    <property type="entry name" value="Ile_tRNA_synth_type2"/>
    <property type="match status" value="1"/>
</dbReference>
<keyword evidence="10 15" id="KW-0067">ATP-binding</keyword>
<dbReference type="FunFam" id="3.40.50.620:FF:000063">
    <property type="entry name" value="Isoleucine--tRNA ligase"/>
    <property type="match status" value="1"/>
</dbReference>
<evidence type="ECO:0000256" key="2">
    <source>
        <dbReference type="ARBA" id="ARBA00004496"/>
    </source>
</evidence>
<evidence type="ECO:0000256" key="7">
    <source>
        <dbReference type="ARBA" id="ARBA00022723"/>
    </source>
</evidence>
<evidence type="ECO:0000256" key="3">
    <source>
        <dbReference type="ARBA" id="ARBA00007078"/>
    </source>
</evidence>
<comment type="domain">
    <text evidence="15">IleRS has two distinct active sites: one for aminoacylation and one for editing. The misactivated valine is translocated from the active site to the editing site, which sterically excludes the correctly activated isoleucine. The single editing site contains two valyl binding pockets, one specific for each substrate (Val-AMP or Val-tRNA(Ile)).</text>
</comment>
<dbReference type="EMBL" id="QEQK01000005">
    <property type="protein sequence ID" value="PWN56686.1"/>
    <property type="molecule type" value="Genomic_DNA"/>
</dbReference>
<evidence type="ECO:0000313" key="18">
    <source>
        <dbReference type="EMBL" id="PWN56686.1"/>
    </source>
</evidence>
<comment type="function">
    <text evidence="13 15">Catalyzes the attachment of isoleucine to tRNA(Ile). As IleRS can inadvertently accommodate and process structurally similar amino acids such as valine, to avoid such errors it has two additional distinct tRNA(Ile)-dependent editing activities. One activity is designated as 'pretransfer' editing and involves the hydrolysis of activated Val-AMP. The other activity is designated 'posttransfer' editing and involves deacylation of mischarged Val-tRNA(Ile).</text>
</comment>
<evidence type="ECO:0000256" key="11">
    <source>
        <dbReference type="ARBA" id="ARBA00022917"/>
    </source>
</evidence>
<dbReference type="InterPro" id="IPR009080">
    <property type="entry name" value="tRNAsynth_Ia_anticodon-bd"/>
</dbReference>
<keyword evidence="6 15" id="KW-0436">Ligase</keyword>
<comment type="subunit">
    <text evidence="4 15">Monomer.</text>
</comment>
<dbReference type="Gene3D" id="1.10.730.10">
    <property type="entry name" value="Isoleucyl-tRNA Synthetase, Domain 1"/>
    <property type="match status" value="1"/>
</dbReference>
<evidence type="ECO:0000256" key="4">
    <source>
        <dbReference type="ARBA" id="ARBA00011245"/>
    </source>
</evidence>
<evidence type="ECO:0000256" key="12">
    <source>
        <dbReference type="ARBA" id="ARBA00023146"/>
    </source>
</evidence>
<evidence type="ECO:0000313" key="19">
    <source>
        <dbReference type="Proteomes" id="UP000251800"/>
    </source>
</evidence>
<dbReference type="SUPFAM" id="SSF50677">
    <property type="entry name" value="ValRS/IleRS/LeuRS editing domain"/>
    <property type="match status" value="1"/>
</dbReference>
<keyword evidence="7 15" id="KW-0479">Metal-binding</keyword>
<dbReference type="GO" id="GO:0004822">
    <property type="term" value="F:isoleucine-tRNA ligase activity"/>
    <property type="evidence" value="ECO:0007669"/>
    <property type="project" value="UniProtKB-UniRule"/>
</dbReference>
<dbReference type="Gene3D" id="3.90.740.10">
    <property type="entry name" value="Valyl/Leucyl/Isoleucyl-tRNA synthetase, editing domain"/>
    <property type="match status" value="1"/>
</dbReference>
<comment type="cofactor">
    <cofactor evidence="1 15">
        <name>Zn(2+)</name>
        <dbReference type="ChEBI" id="CHEBI:29105"/>
    </cofactor>
</comment>
<comment type="caution">
    <text evidence="18">The sequence shown here is derived from an EMBL/GenBank/DDBJ whole genome shotgun (WGS) entry which is preliminary data.</text>
</comment>
<keyword evidence="5 15" id="KW-0963">Cytoplasm</keyword>
<dbReference type="EC" id="6.1.1.5" evidence="15"/>
<keyword evidence="19" id="KW-1185">Reference proteome</keyword>
<evidence type="ECO:0000256" key="6">
    <source>
        <dbReference type="ARBA" id="ARBA00022598"/>
    </source>
</evidence>
<keyword evidence="11 15" id="KW-0648">Protein biosynthesis</keyword>
<dbReference type="InterPro" id="IPR009008">
    <property type="entry name" value="Val/Leu/Ile-tRNA-synth_edit"/>
</dbReference>
<dbReference type="GO" id="GO:0002161">
    <property type="term" value="F:aminoacyl-tRNA deacylase activity"/>
    <property type="evidence" value="ECO:0007669"/>
    <property type="project" value="InterPro"/>
</dbReference>
<dbReference type="PRINTS" id="PR00984">
    <property type="entry name" value="TRNASYNTHILE"/>
</dbReference>
<name>A0A363UMM8_9GAMM</name>
<feature type="domain" description="Methionyl/Valyl/Leucyl/Isoleucyl-tRNA synthetase anticodon-binding" evidence="17">
    <location>
        <begin position="682"/>
        <end position="835"/>
    </location>
</feature>
<organism evidence="18 19">
    <name type="scientific">Abyssibacter profundi</name>
    <dbReference type="NCBI Taxonomy" id="2182787"/>
    <lineage>
        <taxon>Bacteria</taxon>
        <taxon>Pseudomonadati</taxon>
        <taxon>Pseudomonadota</taxon>
        <taxon>Gammaproteobacteria</taxon>
        <taxon>Chromatiales</taxon>
        <taxon>Oceanococcaceae</taxon>
        <taxon>Abyssibacter</taxon>
    </lineage>
</organism>
<evidence type="ECO:0000256" key="15">
    <source>
        <dbReference type="HAMAP-Rule" id="MF_02003"/>
    </source>
</evidence>
<feature type="binding site" evidence="15">
    <location>
        <position position="598"/>
    </location>
    <ligand>
        <name>ATP</name>
        <dbReference type="ChEBI" id="CHEBI:30616"/>
    </ligand>
</feature>
<comment type="similarity">
    <text evidence="3 15">Belongs to the class-I aminoacyl-tRNA synthetase family. IleS type 2 subfamily.</text>
</comment>
<keyword evidence="8 15" id="KW-0547">Nucleotide-binding</keyword>
<dbReference type="InterPro" id="IPR002300">
    <property type="entry name" value="aa-tRNA-synth_Ia"/>
</dbReference>
<dbReference type="FunFam" id="3.40.50.620:FF:000075">
    <property type="entry name" value="Isoleucine--tRNA ligase"/>
    <property type="match status" value="1"/>
</dbReference>
<dbReference type="InterPro" id="IPR014729">
    <property type="entry name" value="Rossmann-like_a/b/a_fold"/>
</dbReference>
<evidence type="ECO:0000256" key="1">
    <source>
        <dbReference type="ARBA" id="ARBA00001947"/>
    </source>
</evidence>
<dbReference type="SUPFAM" id="SSF52374">
    <property type="entry name" value="Nucleotidylyl transferase"/>
    <property type="match status" value="1"/>
</dbReference>
<evidence type="ECO:0000256" key="9">
    <source>
        <dbReference type="ARBA" id="ARBA00022833"/>
    </source>
</evidence>
<dbReference type="InterPro" id="IPR023586">
    <property type="entry name" value="Ile-tRNA-ligase_type2"/>
</dbReference>
<evidence type="ECO:0000256" key="14">
    <source>
        <dbReference type="ARBA" id="ARBA00048359"/>
    </source>
</evidence>